<name>A0A3A3FQR8_9BURK</name>
<protein>
    <submittedName>
        <fullName evidence="1">Uncharacterized protein</fullName>
    </submittedName>
</protein>
<reference evidence="2" key="1">
    <citation type="submission" date="2018-09" db="EMBL/GenBank/DDBJ databases">
        <authorList>
            <person name="Zhu H."/>
        </authorList>
    </citation>
    <scope>NUCLEOTIDE SEQUENCE [LARGE SCALE GENOMIC DNA]</scope>
    <source>
        <strain evidence="2">K1R23-30</strain>
    </source>
</reference>
<sequence length="61" mass="7101">MVGGMRIGLAEEKKKLEQLARENNQSIEDVLNDLHKPEWLGWIIRGVPRRPTFKYNHAMAD</sequence>
<evidence type="ECO:0000313" key="1">
    <source>
        <dbReference type="EMBL" id="RJF98562.1"/>
    </source>
</evidence>
<dbReference type="AlphaFoldDB" id="A0A3A3FQR8"/>
<dbReference type="Proteomes" id="UP000265955">
    <property type="component" value="Unassembled WGS sequence"/>
</dbReference>
<dbReference type="EMBL" id="QYUO01000001">
    <property type="protein sequence ID" value="RJF98562.1"/>
    <property type="molecule type" value="Genomic_DNA"/>
</dbReference>
<organism evidence="1 2">
    <name type="scientific">Noviherbaspirillum saxi</name>
    <dbReference type="NCBI Taxonomy" id="2320863"/>
    <lineage>
        <taxon>Bacteria</taxon>
        <taxon>Pseudomonadati</taxon>
        <taxon>Pseudomonadota</taxon>
        <taxon>Betaproteobacteria</taxon>
        <taxon>Burkholderiales</taxon>
        <taxon>Oxalobacteraceae</taxon>
        <taxon>Noviherbaspirillum</taxon>
    </lineage>
</organism>
<keyword evidence="2" id="KW-1185">Reference proteome</keyword>
<evidence type="ECO:0000313" key="2">
    <source>
        <dbReference type="Proteomes" id="UP000265955"/>
    </source>
</evidence>
<proteinExistence type="predicted"/>
<gene>
    <name evidence="1" type="ORF">D3871_08610</name>
</gene>
<comment type="caution">
    <text evidence="1">The sequence shown here is derived from an EMBL/GenBank/DDBJ whole genome shotgun (WGS) entry which is preliminary data.</text>
</comment>
<accession>A0A3A3FQR8</accession>